<dbReference type="PANTHER" id="PTHR45761:SF1">
    <property type="entry name" value="EXTENDED SYNAPTOTAGMIN-LIKE PROTEIN 2, ISOFORM C"/>
    <property type="match status" value="1"/>
</dbReference>
<gene>
    <name evidence="2" type="ORF">H072_10815</name>
</gene>
<evidence type="ECO:0000259" key="1">
    <source>
        <dbReference type="PROSITE" id="PS50004"/>
    </source>
</evidence>
<protein>
    <recommendedName>
        <fullName evidence="1">C2 domain-containing protein</fullName>
    </recommendedName>
</protein>
<proteinExistence type="predicted"/>
<dbReference type="PANTHER" id="PTHR45761">
    <property type="entry name" value="EXTENDED SYNAPTOTAGMIN-LIKE PROTEIN 2, ISOFORM C"/>
    <property type="match status" value="1"/>
</dbReference>
<dbReference type="PROSITE" id="PS50004">
    <property type="entry name" value="C2"/>
    <property type="match status" value="1"/>
</dbReference>
<name>S8B9I8_DACHA</name>
<dbReference type="AlphaFoldDB" id="S8B9I8"/>
<dbReference type="HOGENOM" id="CLU_924445_0_0_1"/>
<dbReference type="InterPro" id="IPR035892">
    <property type="entry name" value="C2_domain_sf"/>
</dbReference>
<dbReference type="STRING" id="1284197.S8B9I8"/>
<dbReference type="OrthoDB" id="1029639at2759"/>
<evidence type="ECO:0000313" key="3">
    <source>
        <dbReference type="Proteomes" id="UP000015100"/>
    </source>
</evidence>
<dbReference type="Pfam" id="PF00168">
    <property type="entry name" value="C2"/>
    <property type="match status" value="1"/>
</dbReference>
<dbReference type="SUPFAM" id="SSF49562">
    <property type="entry name" value="C2 domain (Calcium/lipid-binding domain, CaLB)"/>
    <property type="match status" value="2"/>
</dbReference>
<dbReference type="eggNOG" id="KOG1012">
    <property type="taxonomic scope" value="Eukaryota"/>
</dbReference>
<dbReference type="EMBL" id="AQGS01001042">
    <property type="protein sequence ID" value="EPS35738.1"/>
    <property type="molecule type" value="Genomic_DNA"/>
</dbReference>
<keyword evidence="3" id="KW-1185">Reference proteome</keyword>
<dbReference type="CDD" id="cd00030">
    <property type="entry name" value="C2"/>
    <property type="match status" value="1"/>
</dbReference>
<organism evidence="2 3">
    <name type="scientific">Dactylellina haptotyla (strain CBS 200.50)</name>
    <name type="common">Nematode-trapping fungus</name>
    <name type="synonym">Monacrosporium haptotylum</name>
    <dbReference type="NCBI Taxonomy" id="1284197"/>
    <lineage>
        <taxon>Eukaryota</taxon>
        <taxon>Fungi</taxon>
        <taxon>Dikarya</taxon>
        <taxon>Ascomycota</taxon>
        <taxon>Pezizomycotina</taxon>
        <taxon>Orbiliomycetes</taxon>
        <taxon>Orbiliales</taxon>
        <taxon>Orbiliaceae</taxon>
        <taxon>Dactylellina</taxon>
    </lineage>
</organism>
<dbReference type="Proteomes" id="UP000015100">
    <property type="component" value="Unassembled WGS sequence"/>
</dbReference>
<reference evidence="3" key="2">
    <citation type="submission" date="2013-04" db="EMBL/GenBank/DDBJ databases">
        <title>Genomic mechanisms accounting for the adaptation to parasitism in nematode-trapping fungi.</title>
        <authorList>
            <person name="Ahren D.G."/>
        </authorList>
    </citation>
    <scope>NUCLEOTIDE SEQUENCE [LARGE SCALE GENOMIC DNA]</scope>
    <source>
        <strain evidence="3">CBS 200.50</strain>
    </source>
</reference>
<evidence type="ECO:0000313" key="2">
    <source>
        <dbReference type="EMBL" id="EPS35738.1"/>
    </source>
</evidence>
<feature type="domain" description="C2" evidence="1">
    <location>
        <begin position="8"/>
        <end position="137"/>
    </location>
</feature>
<dbReference type="Gene3D" id="2.60.40.150">
    <property type="entry name" value="C2 domain"/>
    <property type="match status" value="1"/>
</dbReference>
<dbReference type="SMART" id="SM00239">
    <property type="entry name" value="C2"/>
    <property type="match status" value="2"/>
</dbReference>
<comment type="caution">
    <text evidence="2">The sequence shown here is derived from an EMBL/GenBank/DDBJ whole genome shotgun (WGS) entry which is preliminary data.</text>
</comment>
<sequence length="301" mass="32581">MAVLPNRYLVKLDTNTDYFKTYLSYIGALRLTIGSATSIGGAEKSGSKGFFAKMVKDVPDCYCKINVGAEAEWRTSTKNNDHHPAWNETHDFLIADYDQQVLIDIQDDDFAGDDDIGIATTTVKDILLNGGSKDLDIIHKGELTTAKITVQAKFFNFIDDVNVLTSTQSGGDEGNLVGLVTILIANVLGLQGRCEELNPSIKVAWGNREFCTAAKSYSPGTDIFNPSFDQSFHIPVTADLLVNPPSFRIALLNKNCETGFAEIPFSEVLNAPALKKEGVFDVGSGATVRASVSLRGMQLAG</sequence>
<dbReference type="InterPro" id="IPR051634">
    <property type="entry name" value="Extended_Synaptotagmin"/>
</dbReference>
<accession>S8B9I8</accession>
<reference evidence="2 3" key="1">
    <citation type="journal article" date="2013" name="PLoS Genet.">
        <title>Genomic mechanisms accounting for the adaptation to parasitism in nematode-trapping fungi.</title>
        <authorList>
            <person name="Meerupati T."/>
            <person name="Andersson K.M."/>
            <person name="Friman E."/>
            <person name="Kumar D."/>
            <person name="Tunlid A."/>
            <person name="Ahren D."/>
        </authorList>
    </citation>
    <scope>NUCLEOTIDE SEQUENCE [LARGE SCALE GENOMIC DNA]</scope>
    <source>
        <strain evidence="2 3">CBS 200.50</strain>
    </source>
</reference>
<dbReference type="InterPro" id="IPR000008">
    <property type="entry name" value="C2_dom"/>
</dbReference>